<evidence type="ECO:0000313" key="3">
    <source>
        <dbReference type="Proteomes" id="UP000822476"/>
    </source>
</evidence>
<dbReference type="AlphaFoldDB" id="A0A8S9YJR4"/>
<sequence>MNRSVIYRVLSRAHFKPFCRSNISQFPVNDDLYNFSDEQKHFRKTLQSFVSSEVYPIANTTDVMDNISDMRSLWKKFGAMGLLGVTAPEKYGGINHGYLSHCVAMEEISRASGSIGLSYGAHSNLCVNQLVRHASEDQAQRYLPGVSSVIHKFRCYILMG</sequence>
<dbReference type="GO" id="GO:0008470">
    <property type="term" value="F:3-methylbutanoyl-CoA dehydrogenase activity"/>
    <property type="evidence" value="ECO:0007669"/>
    <property type="project" value="TreeGrafter"/>
</dbReference>
<comment type="caution">
    <text evidence="2">The sequence shown here is derived from an EMBL/GenBank/DDBJ whole genome shotgun (WGS) entry which is preliminary data.</text>
</comment>
<organism evidence="2 3">
    <name type="scientific">Paragonimus skrjabini miyazakii</name>
    <dbReference type="NCBI Taxonomy" id="59628"/>
    <lineage>
        <taxon>Eukaryota</taxon>
        <taxon>Metazoa</taxon>
        <taxon>Spiralia</taxon>
        <taxon>Lophotrochozoa</taxon>
        <taxon>Platyhelminthes</taxon>
        <taxon>Trematoda</taxon>
        <taxon>Digenea</taxon>
        <taxon>Plagiorchiida</taxon>
        <taxon>Troglotremata</taxon>
        <taxon>Troglotrematidae</taxon>
        <taxon>Paragonimus</taxon>
    </lineage>
</organism>
<dbReference type="PANTHER" id="PTHR43884">
    <property type="entry name" value="ACYL-COA DEHYDROGENASE"/>
    <property type="match status" value="1"/>
</dbReference>
<feature type="non-terminal residue" evidence="2">
    <location>
        <position position="1"/>
    </location>
</feature>
<dbReference type="PANTHER" id="PTHR43884:SF12">
    <property type="entry name" value="ISOVALERYL-COA DEHYDROGENASE, MITOCHONDRIAL-RELATED"/>
    <property type="match status" value="1"/>
</dbReference>
<accession>A0A8S9YJR4</accession>
<reference evidence="2" key="1">
    <citation type="submission" date="2019-07" db="EMBL/GenBank/DDBJ databases">
        <title>Annotation for the trematode Paragonimus miyazaki's.</title>
        <authorList>
            <person name="Choi Y.-J."/>
        </authorList>
    </citation>
    <scope>NUCLEOTIDE SEQUENCE</scope>
    <source>
        <strain evidence="2">Japan</strain>
    </source>
</reference>
<dbReference type="Pfam" id="PF02771">
    <property type="entry name" value="Acyl-CoA_dh_N"/>
    <property type="match status" value="1"/>
</dbReference>
<keyword evidence="3" id="KW-1185">Reference proteome</keyword>
<dbReference type="GO" id="GO:0006552">
    <property type="term" value="P:L-leucine catabolic process"/>
    <property type="evidence" value="ECO:0007669"/>
    <property type="project" value="TreeGrafter"/>
</dbReference>
<dbReference type="GO" id="GO:0050660">
    <property type="term" value="F:flavin adenine dinucleotide binding"/>
    <property type="evidence" value="ECO:0007669"/>
    <property type="project" value="InterPro"/>
</dbReference>
<dbReference type="OrthoDB" id="9988775at2759"/>
<dbReference type="SUPFAM" id="SSF56645">
    <property type="entry name" value="Acyl-CoA dehydrogenase NM domain-like"/>
    <property type="match status" value="1"/>
</dbReference>
<dbReference type="Proteomes" id="UP000822476">
    <property type="component" value="Unassembled WGS sequence"/>
</dbReference>
<dbReference type="InterPro" id="IPR009100">
    <property type="entry name" value="AcylCoA_DH/oxidase_NM_dom_sf"/>
</dbReference>
<dbReference type="EMBL" id="JTDE01007650">
    <property type="protein sequence ID" value="KAF7237873.1"/>
    <property type="molecule type" value="Genomic_DNA"/>
</dbReference>
<proteinExistence type="predicted"/>
<dbReference type="FunFam" id="1.10.540.10:FF:000007">
    <property type="entry name" value="Isovaleryl-CoA dehydrogenase, mitochondrial"/>
    <property type="match status" value="1"/>
</dbReference>
<feature type="domain" description="Acyl-CoA dehydrogenase/oxidase N-terminal" evidence="1">
    <location>
        <begin position="36"/>
        <end position="147"/>
    </location>
</feature>
<dbReference type="InterPro" id="IPR013786">
    <property type="entry name" value="AcylCoA_DH/ox_N"/>
</dbReference>
<protein>
    <recommendedName>
        <fullName evidence="1">Acyl-CoA dehydrogenase/oxidase N-terminal domain-containing protein</fullName>
    </recommendedName>
</protein>
<dbReference type="Gene3D" id="1.10.540.10">
    <property type="entry name" value="Acyl-CoA dehydrogenase/oxidase, N-terminal domain"/>
    <property type="match status" value="1"/>
</dbReference>
<gene>
    <name evidence="2" type="ORF">EG68_11223</name>
</gene>
<name>A0A8S9YJR4_9TREM</name>
<dbReference type="InterPro" id="IPR037069">
    <property type="entry name" value="AcylCoA_DH/ox_N_sf"/>
</dbReference>
<evidence type="ECO:0000313" key="2">
    <source>
        <dbReference type="EMBL" id="KAF7237873.1"/>
    </source>
</evidence>
<evidence type="ECO:0000259" key="1">
    <source>
        <dbReference type="Pfam" id="PF02771"/>
    </source>
</evidence>